<feature type="domain" description="SRP9" evidence="1">
    <location>
        <begin position="5"/>
        <end position="62"/>
    </location>
</feature>
<reference evidence="2" key="1">
    <citation type="submission" date="2022-07" db="EMBL/GenBank/DDBJ databases">
        <title>Evaluation of T. orientalis genome assembly methods using nanopore sequencing and analysis of variation between genomes.</title>
        <authorList>
            <person name="Yam J."/>
            <person name="Micallef M.L."/>
            <person name="Liu M."/>
            <person name="Djordjevic S.P."/>
            <person name="Bogema D.R."/>
            <person name="Jenkins C."/>
        </authorList>
    </citation>
    <scope>NUCLEOTIDE SEQUENCE</scope>
    <source>
        <strain evidence="2">Goon Nure</strain>
    </source>
</reference>
<dbReference type="Gene3D" id="3.30.720.10">
    <property type="entry name" value="Signal recognition particle alu RNA binding heterodimer, srp9/1"/>
    <property type="match status" value="1"/>
</dbReference>
<dbReference type="Proteomes" id="UP000244811">
    <property type="component" value="Chromosome 1"/>
</dbReference>
<proteinExistence type="predicted"/>
<dbReference type="PANTHER" id="PTHR12834">
    <property type="entry name" value="SIGNAL RECOGNITION PARTICLE 9 KDA PROTEIN"/>
    <property type="match status" value="1"/>
</dbReference>
<organism evidence="2 3">
    <name type="scientific">Theileria orientalis</name>
    <dbReference type="NCBI Taxonomy" id="68886"/>
    <lineage>
        <taxon>Eukaryota</taxon>
        <taxon>Sar</taxon>
        <taxon>Alveolata</taxon>
        <taxon>Apicomplexa</taxon>
        <taxon>Aconoidasida</taxon>
        <taxon>Piroplasmida</taxon>
        <taxon>Theileriidae</taxon>
        <taxon>Theileria</taxon>
    </lineage>
</organism>
<name>A0A976SIH9_THEOR</name>
<dbReference type="GO" id="GO:0008312">
    <property type="term" value="F:7S RNA binding"/>
    <property type="evidence" value="ECO:0007669"/>
    <property type="project" value="InterPro"/>
</dbReference>
<dbReference type="InterPro" id="IPR039914">
    <property type="entry name" value="SRP9-like"/>
</dbReference>
<dbReference type="GO" id="GO:0006614">
    <property type="term" value="P:SRP-dependent cotranslational protein targeting to membrane"/>
    <property type="evidence" value="ECO:0007669"/>
    <property type="project" value="InterPro"/>
</dbReference>
<dbReference type="Pfam" id="PF05486">
    <property type="entry name" value="SRP9-21"/>
    <property type="match status" value="1"/>
</dbReference>
<protein>
    <recommendedName>
        <fullName evidence="1">SRP9 domain-containing protein</fullName>
    </recommendedName>
</protein>
<dbReference type="GO" id="GO:0005786">
    <property type="term" value="C:signal recognition particle, endoplasmic reticulum targeting"/>
    <property type="evidence" value="ECO:0007669"/>
    <property type="project" value="TreeGrafter"/>
</dbReference>
<dbReference type="EMBL" id="CP056069">
    <property type="protein sequence ID" value="UVC49510.1"/>
    <property type="molecule type" value="Genomic_DNA"/>
</dbReference>
<dbReference type="AlphaFoldDB" id="A0A976SIH9"/>
<gene>
    <name evidence="2" type="ORF">MACK_003348</name>
</gene>
<sequence length="105" mass="12398">MTYFDNWNEFLHEARLLYFRTPLKTKYVFKLLKGKGKIILKVTDNRQCCKFRLNTDSSSRLISQFNALFLNWSVSKDLSSAEDLPLKITASKPKQKPKRLGRRRV</sequence>
<evidence type="ECO:0000313" key="3">
    <source>
        <dbReference type="Proteomes" id="UP000244811"/>
    </source>
</evidence>
<dbReference type="SUPFAM" id="SSF54762">
    <property type="entry name" value="Signal recognition particle alu RNA binding heterodimer, SRP9/14"/>
    <property type="match status" value="1"/>
</dbReference>
<accession>A0A976SIH9</accession>
<dbReference type="InterPro" id="IPR039432">
    <property type="entry name" value="SRP9_dom"/>
</dbReference>
<dbReference type="InterPro" id="IPR009018">
    <property type="entry name" value="Signal_recog_particle_SRP9/14"/>
</dbReference>
<evidence type="ECO:0000259" key="1">
    <source>
        <dbReference type="Pfam" id="PF05486"/>
    </source>
</evidence>
<dbReference type="PANTHER" id="PTHR12834:SF12">
    <property type="entry name" value="SIGNAL RECOGNITION PARTICLE 9 KDA PROTEIN"/>
    <property type="match status" value="1"/>
</dbReference>
<evidence type="ECO:0000313" key="2">
    <source>
        <dbReference type="EMBL" id="UVC49510.1"/>
    </source>
</evidence>